<keyword evidence="1" id="KW-0813">Transport</keyword>
<feature type="binding site" description="covalent" evidence="6">
    <location>
        <position position="64"/>
    </location>
    <ligand>
        <name>heme c</name>
        <dbReference type="ChEBI" id="CHEBI:61717"/>
        <label>1</label>
    </ligand>
</feature>
<dbReference type="PRINTS" id="PR00609">
    <property type="entry name" value="CYTOCHROMEC3"/>
</dbReference>
<feature type="chain" id="PRO_5028907549" evidence="7">
    <location>
        <begin position="26"/>
        <end position="135"/>
    </location>
</feature>
<proteinExistence type="predicted"/>
<keyword evidence="7" id="KW-0732">Signal</keyword>
<keyword evidence="4" id="KW-0249">Electron transport</keyword>
<dbReference type="EMBL" id="BLTE01000002">
    <property type="protein sequence ID" value="GFK92967.1"/>
    <property type="molecule type" value="Genomic_DNA"/>
</dbReference>
<keyword evidence="5 6" id="KW-0408">Iron</keyword>
<dbReference type="GO" id="GO:0009055">
    <property type="term" value="F:electron transfer activity"/>
    <property type="evidence" value="ECO:0007669"/>
    <property type="project" value="InterPro"/>
</dbReference>
<protein>
    <submittedName>
        <fullName evidence="9">Acidic cytochrome c3</fullName>
    </submittedName>
</protein>
<evidence type="ECO:0000313" key="9">
    <source>
        <dbReference type="EMBL" id="GFK92967.1"/>
    </source>
</evidence>
<evidence type="ECO:0000256" key="3">
    <source>
        <dbReference type="ARBA" id="ARBA00022723"/>
    </source>
</evidence>
<dbReference type="AlphaFoldDB" id="A0A6V8LTK0"/>
<evidence type="ECO:0000256" key="4">
    <source>
        <dbReference type="ARBA" id="ARBA00022982"/>
    </source>
</evidence>
<reference evidence="9 10" key="2">
    <citation type="submission" date="2020-05" db="EMBL/GenBank/DDBJ databases">
        <title>Draft genome sequence of Desulfovibrio sp. strainFSS-1.</title>
        <authorList>
            <person name="Shimoshige H."/>
            <person name="Kobayashi H."/>
            <person name="Maekawa T."/>
        </authorList>
    </citation>
    <scope>NUCLEOTIDE SEQUENCE [LARGE SCALE GENOMIC DNA]</scope>
    <source>
        <strain evidence="9 10">SIID29052-01</strain>
    </source>
</reference>
<evidence type="ECO:0000256" key="6">
    <source>
        <dbReference type="PIRSR" id="PIRSR602322-1"/>
    </source>
</evidence>
<feature type="binding site" description="axial binding residue" evidence="6">
    <location>
        <position position="131"/>
    </location>
    <ligand>
        <name>heme c</name>
        <dbReference type="ChEBI" id="CHEBI:61717"/>
        <label>1</label>
    </ligand>
    <ligandPart>
        <name>Fe</name>
        <dbReference type="ChEBI" id="CHEBI:18248"/>
    </ligandPart>
</feature>
<sequence length="135" mass="14785">MRRSQLLTALFAALLTCAFSLAALAQSDGMKINNAKAYKAKERGVVVYNHDKHTGYGLKCTDCHHKYDPKQPGKNLWTEGDETACASCHAGAKPTSSIGLQQAYHKQCWGCHEKMPADKKLSYGPRSCAGCHEVK</sequence>
<organism evidence="9 10">
    <name type="scientific">Fundidesulfovibrio magnetotacticus</name>
    <dbReference type="NCBI Taxonomy" id="2730080"/>
    <lineage>
        <taxon>Bacteria</taxon>
        <taxon>Pseudomonadati</taxon>
        <taxon>Thermodesulfobacteriota</taxon>
        <taxon>Desulfovibrionia</taxon>
        <taxon>Desulfovibrionales</taxon>
        <taxon>Desulfovibrionaceae</taxon>
        <taxon>Fundidesulfovibrio</taxon>
    </lineage>
</organism>
<dbReference type="GO" id="GO:0046872">
    <property type="term" value="F:metal ion binding"/>
    <property type="evidence" value="ECO:0007669"/>
    <property type="project" value="UniProtKB-KW"/>
</dbReference>
<feature type="binding site" description="axial binding residue" evidence="6">
    <location>
        <position position="63"/>
    </location>
    <ligand>
        <name>heme c</name>
        <dbReference type="ChEBI" id="CHEBI:61717"/>
        <label>1</label>
    </ligand>
    <ligandPart>
        <name>Fe</name>
        <dbReference type="ChEBI" id="CHEBI:18248"/>
    </ligandPart>
</feature>
<feature type="binding site" description="axial binding residue" evidence="6">
    <location>
        <position position="132"/>
    </location>
    <ligand>
        <name>heme c</name>
        <dbReference type="ChEBI" id="CHEBI:61717"/>
        <label>1</label>
    </ligand>
    <ligandPart>
        <name>Fe</name>
        <dbReference type="ChEBI" id="CHEBI:18248"/>
    </ligandPart>
</feature>
<gene>
    <name evidence="9" type="ORF">NNJEOMEG_00795</name>
</gene>
<evidence type="ECO:0000256" key="5">
    <source>
        <dbReference type="ARBA" id="ARBA00023004"/>
    </source>
</evidence>
<reference evidence="9 10" key="1">
    <citation type="submission" date="2020-04" db="EMBL/GenBank/DDBJ databases">
        <authorList>
            <consortium name="Desulfovibrio sp. FSS-1 genome sequencing consortium"/>
            <person name="Shimoshige H."/>
            <person name="Kobayashi H."/>
            <person name="Maekawa T."/>
        </authorList>
    </citation>
    <scope>NUCLEOTIDE SEQUENCE [LARGE SCALE GENOMIC DNA]</scope>
    <source>
        <strain evidence="9 10">SIID29052-01</strain>
    </source>
</reference>
<feature type="binding site" description="axial binding residue" evidence="6">
    <location>
        <position position="53"/>
    </location>
    <ligand>
        <name>heme c</name>
        <dbReference type="ChEBI" id="CHEBI:61717"/>
        <label>1</label>
    </ligand>
    <ligandPart>
        <name>Fe</name>
        <dbReference type="ChEBI" id="CHEBI:18248"/>
    </ligandPart>
</feature>
<evidence type="ECO:0000313" key="10">
    <source>
        <dbReference type="Proteomes" id="UP000494245"/>
    </source>
</evidence>
<dbReference type="CDD" id="cd08168">
    <property type="entry name" value="Cytochrom_C3"/>
    <property type="match status" value="1"/>
</dbReference>
<feature type="binding site" description="axial binding residue" evidence="6">
    <location>
        <position position="65"/>
    </location>
    <ligand>
        <name>heme c</name>
        <dbReference type="ChEBI" id="CHEBI:61717"/>
        <label>1</label>
    </ligand>
    <ligandPart>
        <name>Fe</name>
        <dbReference type="ChEBI" id="CHEBI:18248"/>
    </ligandPart>
</feature>
<name>A0A6V8LTK0_9BACT</name>
<evidence type="ECO:0000259" key="8">
    <source>
        <dbReference type="Pfam" id="PF02085"/>
    </source>
</evidence>
<accession>A0A6V8LTK0</accession>
<comment type="caution">
    <text evidence="9">The sequence shown here is derived from an EMBL/GenBank/DDBJ whole genome shotgun (WGS) entry which is preliminary data.</text>
</comment>
<feature type="binding site" description="axial binding residue" evidence="6">
    <location>
        <position position="128"/>
    </location>
    <ligand>
        <name>heme c</name>
        <dbReference type="ChEBI" id="CHEBI:61717"/>
        <label>1</label>
    </ligand>
    <ligandPart>
        <name>Fe</name>
        <dbReference type="ChEBI" id="CHEBI:18248"/>
    </ligandPart>
</feature>
<dbReference type="RefSeq" id="WP_173081527.1">
    <property type="nucleotide sequence ID" value="NZ_BLTE01000002.1"/>
</dbReference>
<feature type="binding site" description="axial binding residue" evidence="6">
    <location>
        <position position="112"/>
    </location>
    <ligand>
        <name>heme c</name>
        <dbReference type="ChEBI" id="CHEBI:61717"/>
        <label>1</label>
    </ligand>
    <ligandPart>
        <name>Fe</name>
        <dbReference type="ChEBI" id="CHEBI:18248"/>
    </ligandPart>
</feature>
<feature type="signal peptide" evidence="7">
    <location>
        <begin position="1"/>
        <end position="25"/>
    </location>
</feature>
<evidence type="ECO:0000256" key="7">
    <source>
        <dbReference type="SAM" id="SignalP"/>
    </source>
</evidence>
<evidence type="ECO:0000256" key="1">
    <source>
        <dbReference type="ARBA" id="ARBA00022448"/>
    </source>
</evidence>
<dbReference type="InterPro" id="IPR002322">
    <property type="entry name" value="Cyt_c_III"/>
</dbReference>
<dbReference type="Pfam" id="PF02085">
    <property type="entry name" value="Cytochrom_CIII"/>
    <property type="match status" value="1"/>
</dbReference>
<evidence type="ECO:0000256" key="2">
    <source>
        <dbReference type="ARBA" id="ARBA00022617"/>
    </source>
</evidence>
<dbReference type="InterPro" id="IPR036280">
    <property type="entry name" value="Multihaem_cyt_sf"/>
</dbReference>
<keyword evidence="2 6" id="KW-0349">Heme</keyword>
<comment type="cofactor">
    <cofactor evidence="6">
        <name>heme c</name>
        <dbReference type="ChEBI" id="CHEBI:61717"/>
    </cofactor>
    <text evidence="6">Binds 4 heme c groups covalently per monomer.</text>
</comment>
<feature type="binding site" description="axial binding residue" evidence="6">
    <location>
        <position position="50"/>
    </location>
    <ligand>
        <name>heme c</name>
        <dbReference type="ChEBI" id="CHEBI:61717"/>
        <label>1</label>
    </ligand>
    <ligandPart>
        <name>Fe</name>
        <dbReference type="ChEBI" id="CHEBI:18248"/>
    </ligandPart>
</feature>
<dbReference type="GO" id="GO:0020037">
    <property type="term" value="F:heme binding"/>
    <property type="evidence" value="ECO:0007669"/>
    <property type="project" value="InterPro"/>
</dbReference>
<keyword evidence="10" id="KW-1185">Reference proteome</keyword>
<dbReference type="Proteomes" id="UP000494245">
    <property type="component" value="Unassembled WGS sequence"/>
</dbReference>
<dbReference type="InterPro" id="IPR020942">
    <property type="entry name" value="Cyt_c_III_dom"/>
</dbReference>
<dbReference type="Gene3D" id="3.90.10.10">
    <property type="entry name" value="Cytochrome C3"/>
    <property type="match status" value="1"/>
</dbReference>
<dbReference type="SUPFAM" id="SSF48695">
    <property type="entry name" value="Multiheme cytochromes"/>
    <property type="match status" value="1"/>
</dbReference>
<feature type="binding site" description="axial binding residue" evidence="6">
    <location>
        <position position="60"/>
    </location>
    <ligand>
        <name>heme c</name>
        <dbReference type="ChEBI" id="CHEBI:61717"/>
        <label>1</label>
    </ligand>
    <ligandPart>
        <name>Fe</name>
        <dbReference type="ChEBI" id="CHEBI:18248"/>
    </ligandPart>
</feature>
<feature type="binding site" description="axial binding residue" evidence="6">
    <location>
        <position position="111"/>
    </location>
    <ligand>
        <name>heme c</name>
        <dbReference type="ChEBI" id="CHEBI:61717"/>
        <label>1</label>
    </ligand>
    <ligandPart>
        <name>Fe</name>
        <dbReference type="ChEBI" id="CHEBI:18248"/>
    </ligandPart>
</feature>
<feature type="binding site" description="axial binding residue" evidence="6">
    <location>
        <position position="108"/>
    </location>
    <ligand>
        <name>heme c</name>
        <dbReference type="ChEBI" id="CHEBI:61717"/>
        <label>1</label>
    </ligand>
    <ligandPart>
        <name>Fe</name>
        <dbReference type="ChEBI" id="CHEBI:18248"/>
    </ligandPart>
</feature>
<feature type="domain" description="Class III cytochrome C" evidence="8">
    <location>
        <begin position="35"/>
        <end position="132"/>
    </location>
</feature>
<keyword evidence="3 6" id="KW-0479">Metal-binding</keyword>